<reference evidence="3 4" key="1">
    <citation type="submission" date="2019-03" db="EMBL/GenBank/DDBJ databases">
        <title>First draft genome of Liparis tanakae, snailfish: a comprehensive survey of snailfish specific genes.</title>
        <authorList>
            <person name="Kim W."/>
            <person name="Song I."/>
            <person name="Jeong J.-H."/>
            <person name="Kim D."/>
            <person name="Kim S."/>
            <person name="Ryu S."/>
            <person name="Song J.Y."/>
            <person name="Lee S.K."/>
        </authorList>
    </citation>
    <scope>NUCLEOTIDE SEQUENCE [LARGE SCALE GENOMIC DNA]</scope>
    <source>
        <tissue evidence="3">Muscle</tissue>
    </source>
</reference>
<evidence type="ECO:0000313" key="4">
    <source>
        <dbReference type="Proteomes" id="UP000314294"/>
    </source>
</evidence>
<evidence type="ECO:0000313" key="3">
    <source>
        <dbReference type="EMBL" id="TNN59184.1"/>
    </source>
</evidence>
<dbReference type="Gene3D" id="1.10.287.70">
    <property type="match status" value="1"/>
</dbReference>
<comment type="caution">
    <text evidence="3">The sequence shown here is derived from an EMBL/GenBank/DDBJ whole genome shotgun (WGS) entry which is preliminary data.</text>
</comment>
<name>A0A4Z2H2Z4_9TELE</name>
<accession>A0A4Z2H2Z4</accession>
<protein>
    <submittedName>
        <fullName evidence="3">Uncharacterized protein</fullName>
    </submittedName>
</protein>
<dbReference type="AlphaFoldDB" id="A0A4Z2H2Z4"/>
<organism evidence="3 4">
    <name type="scientific">Liparis tanakae</name>
    <name type="common">Tanaka's snailfish</name>
    <dbReference type="NCBI Taxonomy" id="230148"/>
    <lineage>
        <taxon>Eukaryota</taxon>
        <taxon>Metazoa</taxon>
        <taxon>Chordata</taxon>
        <taxon>Craniata</taxon>
        <taxon>Vertebrata</taxon>
        <taxon>Euteleostomi</taxon>
        <taxon>Actinopterygii</taxon>
        <taxon>Neopterygii</taxon>
        <taxon>Teleostei</taxon>
        <taxon>Neoteleostei</taxon>
        <taxon>Acanthomorphata</taxon>
        <taxon>Eupercaria</taxon>
        <taxon>Perciformes</taxon>
        <taxon>Cottioidei</taxon>
        <taxon>Cottales</taxon>
        <taxon>Liparidae</taxon>
        <taxon>Liparis</taxon>
    </lineage>
</organism>
<keyword evidence="4" id="KW-1185">Reference proteome</keyword>
<proteinExistence type="predicted"/>
<feature type="transmembrane region" description="Helical" evidence="2">
    <location>
        <begin position="108"/>
        <end position="130"/>
    </location>
</feature>
<dbReference type="EMBL" id="SRLO01000362">
    <property type="protein sequence ID" value="TNN59184.1"/>
    <property type="molecule type" value="Genomic_DNA"/>
</dbReference>
<evidence type="ECO:0000256" key="2">
    <source>
        <dbReference type="SAM" id="Phobius"/>
    </source>
</evidence>
<feature type="region of interest" description="Disordered" evidence="1">
    <location>
        <begin position="53"/>
        <end position="74"/>
    </location>
</feature>
<gene>
    <name evidence="3" type="ORF">EYF80_030634</name>
</gene>
<evidence type="ECO:0000256" key="1">
    <source>
        <dbReference type="SAM" id="MobiDB-lite"/>
    </source>
</evidence>
<dbReference type="Proteomes" id="UP000314294">
    <property type="component" value="Unassembled WGS sequence"/>
</dbReference>
<feature type="compositionally biased region" description="Polar residues" evidence="1">
    <location>
        <begin position="53"/>
        <end position="71"/>
    </location>
</feature>
<keyword evidence="2" id="KW-0812">Transmembrane</keyword>
<keyword evidence="2" id="KW-0472">Membrane</keyword>
<keyword evidence="2" id="KW-1133">Transmembrane helix</keyword>
<sequence length="225" mass="25329">MPNRTRGVKWRGRWLLHHFLPLDFPRPSSNFNSLQHNLSTDGYCRRHQRNARNFSKDTGTSAPTQNRSSECNRGPGCGVDWTTETEAGQQVCDANHIRVINKSLGAHAAVFDCLNICVLFVLFFYIYAVLGVELFGSRSGDEHKTLQQTTEALLFNRRMIKSSRAGDEQRSSALEATGYEEGALHLFKSTAVLCLINRATLAFTSADNLGKSFPRIWMCSLRKKV</sequence>